<proteinExistence type="predicted"/>
<dbReference type="EMBL" id="BMAW01081333">
    <property type="protein sequence ID" value="GFU23879.1"/>
    <property type="molecule type" value="Genomic_DNA"/>
</dbReference>
<sequence>MLQFQNNLTIVKSSNNNSSMFHVLPAADLLTKKALNLEDQPEMESISLSTIRHLEPGNNSTSTPASTVKTSEILLTSEEEVSRISQPQRVIRNNYQ</sequence>
<feature type="compositionally biased region" description="Polar residues" evidence="1">
    <location>
        <begin position="57"/>
        <end position="74"/>
    </location>
</feature>
<evidence type="ECO:0000313" key="3">
    <source>
        <dbReference type="Proteomes" id="UP000887013"/>
    </source>
</evidence>
<evidence type="ECO:0000256" key="1">
    <source>
        <dbReference type="SAM" id="MobiDB-lite"/>
    </source>
</evidence>
<protein>
    <submittedName>
        <fullName evidence="2">Uncharacterized protein</fullName>
    </submittedName>
</protein>
<evidence type="ECO:0000313" key="2">
    <source>
        <dbReference type="EMBL" id="GFU23879.1"/>
    </source>
</evidence>
<accession>A0A8X6UKH2</accession>
<dbReference type="Proteomes" id="UP000887013">
    <property type="component" value="Unassembled WGS sequence"/>
</dbReference>
<comment type="caution">
    <text evidence="2">The sequence shown here is derived from an EMBL/GenBank/DDBJ whole genome shotgun (WGS) entry which is preliminary data.</text>
</comment>
<dbReference type="AlphaFoldDB" id="A0A8X6UKH2"/>
<reference evidence="2" key="1">
    <citation type="submission" date="2020-08" db="EMBL/GenBank/DDBJ databases">
        <title>Multicomponent nature underlies the extraordinary mechanical properties of spider dragline silk.</title>
        <authorList>
            <person name="Kono N."/>
            <person name="Nakamura H."/>
            <person name="Mori M."/>
            <person name="Yoshida Y."/>
            <person name="Ohtoshi R."/>
            <person name="Malay A.D."/>
            <person name="Moran D.A.P."/>
            <person name="Tomita M."/>
            <person name="Numata K."/>
            <person name="Arakawa K."/>
        </authorList>
    </citation>
    <scope>NUCLEOTIDE SEQUENCE</scope>
</reference>
<feature type="region of interest" description="Disordered" evidence="1">
    <location>
        <begin position="53"/>
        <end position="74"/>
    </location>
</feature>
<keyword evidence="3" id="KW-1185">Reference proteome</keyword>
<name>A0A8X6UKH2_NEPPI</name>
<gene>
    <name evidence="2" type="ORF">NPIL_256131</name>
</gene>
<organism evidence="2 3">
    <name type="scientific">Nephila pilipes</name>
    <name type="common">Giant wood spider</name>
    <name type="synonym">Nephila maculata</name>
    <dbReference type="NCBI Taxonomy" id="299642"/>
    <lineage>
        <taxon>Eukaryota</taxon>
        <taxon>Metazoa</taxon>
        <taxon>Ecdysozoa</taxon>
        <taxon>Arthropoda</taxon>
        <taxon>Chelicerata</taxon>
        <taxon>Arachnida</taxon>
        <taxon>Araneae</taxon>
        <taxon>Araneomorphae</taxon>
        <taxon>Entelegynae</taxon>
        <taxon>Araneoidea</taxon>
        <taxon>Nephilidae</taxon>
        <taxon>Nephila</taxon>
    </lineage>
</organism>